<reference evidence="1" key="1">
    <citation type="submission" date="2021-02" db="EMBL/GenBank/DDBJ databases">
        <authorList>
            <person name="Nowell W R."/>
        </authorList>
    </citation>
    <scope>NUCLEOTIDE SEQUENCE</scope>
</reference>
<evidence type="ECO:0000313" key="1">
    <source>
        <dbReference type="EMBL" id="CAF5222172.1"/>
    </source>
</evidence>
<evidence type="ECO:0000313" key="2">
    <source>
        <dbReference type="Proteomes" id="UP000676336"/>
    </source>
</evidence>
<comment type="caution">
    <text evidence="1">The sequence shown here is derived from an EMBL/GenBank/DDBJ whole genome shotgun (WGS) entry which is preliminary data.</text>
</comment>
<organism evidence="1 2">
    <name type="scientific">Rotaria magnacalcarata</name>
    <dbReference type="NCBI Taxonomy" id="392030"/>
    <lineage>
        <taxon>Eukaryota</taxon>
        <taxon>Metazoa</taxon>
        <taxon>Spiralia</taxon>
        <taxon>Gnathifera</taxon>
        <taxon>Rotifera</taxon>
        <taxon>Eurotatoria</taxon>
        <taxon>Bdelloidea</taxon>
        <taxon>Philodinida</taxon>
        <taxon>Philodinidae</taxon>
        <taxon>Rotaria</taxon>
    </lineage>
</organism>
<name>A0A8S3JYT8_9BILA</name>
<protein>
    <submittedName>
        <fullName evidence="1">Uncharacterized protein</fullName>
    </submittedName>
</protein>
<gene>
    <name evidence="1" type="ORF">SMN809_LOCUS82711</name>
</gene>
<dbReference type="Proteomes" id="UP000676336">
    <property type="component" value="Unassembled WGS sequence"/>
</dbReference>
<proteinExistence type="predicted"/>
<dbReference type="EMBL" id="CAJOBI010352714">
    <property type="protein sequence ID" value="CAF5222172.1"/>
    <property type="molecule type" value="Genomic_DNA"/>
</dbReference>
<dbReference type="AlphaFoldDB" id="A0A8S3JYT8"/>
<accession>A0A8S3JYT8</accession>
<sequence>MEDFILKGLEPRRATLIWSQVSVTT</sequence>
<feature type="non-terminal residue" evidence="1">
    <location>
        <position position="25"/>
    </location>
</feature>